<keyword evidence="1" id="KW-0732">Signal</keyword>
<protein>
    <submittedName>
        <fullName evidence="2">Uncharacterized protein</fullName>
    </submittedName>
</protein>
<dbReference type="AlphaFoldDB" id="A0A9D4LT57"/>
<gene>
    <name evidence="2" type="ORF">DPMN_027535</name>
</gene>
<reference evidence="2" key="2">
    <citation type="submission" date="2020-11" db="EMBL/GenBank/DDBJ databases">
        <authorList>
            <person name="McCartney M.A."/>
            <person name="Auch B."/>
            <person name="Kono T."/>
            <person name="Mallez S."/>
            <person name="Becker A."/>
            <person name="Gohl D.M."/>
            <person name="Silverstein K.A.T."/>
            <person name="Koren S."/>
            <person name="Bechman K.B."/>
            <person name="Herman A."/>
            <person name="Abrahante J.E."/>
            <person name="Garbe J."/>
        </authorList>
    </citation>
    <scope>NUCLEOTIDE SEQUENCE</scope>
    <source>
        <strain evidence="2">Duluth1</strain>
        <tissue evidence="2">Whole animal</tissue>
    </source>
</reference>
<evidence type="ECO:0000256" key="1">
    <source>
        <dbReference type="SAM" id="SignalP"/>
    </source>
</evidence>
<dbReference type="EMBL" id="JAIWYP010000002">
    <property type="protein sequence ID" value="KAH3864515.1"/>
    <property type="molecule type" value="Genomic_DNA"/>
</dbReference>
<sequence>MSLIPLALAVIIIPVTIQVGPRPCLDNTRYVEIPGIAKGAKKGRCEQCPTCDGVGSC</sequence>
<evidence type="ECO:0000313" key="3">
    <source>
        <dbReference type="Proteomes" id="UP000828390"/>
    </source>
</evidence>
<dbReference type="Proteomes" id="UP000828390">
    <property type="component" value="Unassembled WGS sequence"/>
</dbReference>
<evidence type="ECO:0000313" key="2">
    <source>
        <dbReference type="EMBL" id="KAH3864515.1"/>
    </source>
</evidence>
<comment type="caution">
    <text evidence="2">The sequence shown here is derived from an EMBL/GenBank/DDBJ whole genome shotgun (WGS) entry which is preliminary data.</text>
</comment>
<name>A0A9D4LT57_DREPO</name>
<feature type="chain" id="PRO_5039468050" evidence="1">
    <location>
        <begin position="18"/>
        <end position="57"/>
    </location>
</feature>
<reference evidence="2" key="1">
    <citation type="journal article" date="2019" name="bioRxiv">
        <title>The Genome of the Zebra Mussel, Dreissena polymorpha: A Resource for Invasive Species Research.</title>
        <authorList>
            <person name="McCartney M.A."/>
            <person name="Auch B."/>
            <person name="Kono T."/>
            <person name="Mallez S."/>
            <person name="Zhang Y."/>
            <person name="Obille A."/>
            <person name="Becker A."/>
            <person name="Abrahante J.E."/>
            <person name="Garbe J."/>
            <person name="Badalamenti J.P."/>
            <person name="Herman A."/>
            <person name="Mangelson H."/>
            <person name="Liachko I."/>
            <person name="Sullivan S."/>
            <person name="Sone E.D."/>
            <person name="Koren S."/>
            <person name="Silverstein K.A.T."/>
            <person name="Beckman K.B."/>
            <person name="Gohl D.M."/>
        </authorList>
    </citation>
    <scope>NUCLEOTIDE SEQUENCE</scope>
    <source>
        <strain evidence="2">Duluth1</strain>
        <tissue evidence="2">Whole animal</tissue>
    </source>
</reference>
<feature type="signal peptide" evidence="1">
    <location>
        <begin position="1"/>
        <end position="17"/>
    </location>
</feature>
<organism evidence="2 3">
    <name type="scientific">Dreissena polymorpha</name>
    <name type="common">Zebra mussel</name>
    <name type="synonym">Mytilus polymorpha</name>
    <dbReference type="NCBI Taxonomy" id="45954"/>
    <lineage>
        <taxon>Eukaryota</taxon>
        <taxon>Metazoa</taxon>
        <taxon>Spiralia</taxon>
        <taxon>Lophotrochozoa</taxon>
        <taxon>Mollusca</taxon>
        <taxon>Bivalvia</taxon>
        <taxon>Autobranchia</taxon>
        <taxon>Heteroconchia</taxon>
        <taxon>Euheterodonta</taxon>
        <taxon>Imparidentia</taxon>
        <taxon>Neoheterodontei</taxon>
        <taxon>Myida</taxon>
        <taxon>Dreissenoidea</taxon>
        <taxon>Dreissenidae</taxon>
        <taxon>Dreissena</taxon>
    </lineage>
</organism>
<accession>A0A9D4LT57</accession>
<proteinExistence type="predicted"/>
<keyword evidence="3" id="KW-1185">Reference proteome</keyword>